<keyword evidence="3" id="KW-1185">Reference proteome</keyword>
<keyword evidence="1" id="KW-0732">Signal</keyword>
<dbReference type="Gene3D" id="2.30.30.40">
    <property type="entry name" value="SH3 Domains"/>
    <property type="match status" value="1"/>
</dbReference>
<feature type="signal peptide" evidence="1">
    <location>
        <begin position="1"/>
        <end position="33"/>
    </location>
</feature>
<dbReference type="Proteomes" id="UP001384579">
    <property type="component" value="Unassembled WGS sequence"/>
</dbReference>
<proteinExistence type="predicted"/>
<dbReference type="RefSeq" id="WP_340542001.1">
    <property type="nucleotide sequence ID" value="NZ_JBBLXS010000526.1"/>
</dbReference>
<comment type="caution">
    <text evidence="2">The sequence shown here is derived from an EMBL/GenBank/DDBJ whole genome shotgun (WGS) entry which is preliminary data.</text>
</comment>
<feature type="non-terminal residue" evidence="2">
    <location>
        <position position="153"/>
    </location>
</feature>
<evidence type="ECO:0000256" key="1">
    <source>
        <dbReference type="SAM" id="SignalP"/>
    </source>
</evidence>
<name>A0ABU8YUX7_9CYAN</name>
<gene>
    <name evidence="2" type="ORF">WMG39_25365</name>
</gene>
<evidence type="ECO:0000313" key="3">
    <source>
        <dbReference type="Proteomes" id="UP001384579"/>
    </source>
</evidence>
<dbReference type="EMBL" id="JBBLXS010000526">
    <property type="protein sequence ID" value="MEK0188143.1"/>
    <property type="molecule type" value="Genomic_DNA"/>
</dbReference>
<reference evidence="2 3" key="1">
    <citation type="journal article" date="2020" name="Harmful Algae">
        <title>Molecular and morphological characterization of a novel dihydroanatoxin-a producing Microcoleus species (cyanobacteria) from the Russian River, California, USA.</title>
        <authorList>
            <person name="Conklin K.Y."/>
            <person name="Stancheva R."/>
            <person name="Otten T.G."/>
            <person name="Fadness R."/>
            <person name="Boyer G.L."/>
            <person name="Read B."/>
            <person name="Zhang X."/>
            <person name="Sheath R.G."/>
        </authorList>
    </citation>
    <scope>NUCLEOTIDE SEQUENCE [LARGE SCALE GENOMIC DNA]</scope>
    <source>
        <strain evidence="2 3">PTRS2</strain>
    </source>
</reference>
<accession>A0ABU8YUX7</accession>
<protein>
    <submittedName>
        <fullName evidence="2">SH3 domain-containing protein</fullName>
    </submittedName>
</protein>
<evidence type="ECO:0000313" key="2">
    <source>
        <dbReference type="EMBL" id="MEK0188143.1"/>
    </source>
</evidence>
<sequence>MKNINGWNKPAVLLSAIAIVVGSLPANSIPAVAESTSNISENISFTNSPTFQIAQAGSLCRKVTPKEGLTVRQGPETKAARVGGVAMNTQVTLASGATTIKGSDGRLWMEITAPVKGYVAIGYPNNDGNLVSCTTGSAVTPSPSPAPAPAPAP</sequence>
<feature type="chain" id="PRO_5046827731" evidence="1">
    <location>
        <begin position="34"/>
        <end position="153"/>
    </location>
</feature>
<organism evidence="2 3">
    <name type="scientific">Microcoleus anatoxicus PTRS2</name>
    <dbReference type="NCBI Taxonomy" id="2705321"/>
    <lineage>
        <taxon>Bacteria</taxon>
        <taxon>Bacillati</taxon>
        <taxon>Cyanobacteriota</taxon>
        <taxon>Cyanophyceae</taxon>
        <taxon>Oscillatoriophycideae</taxon>
        <taxon>Oscillatoriales</taxon>
        <taxon>Microcoleaceae</taxon>
        <taxon>Microcoleus</taxon>
        <taxon>Microcoleus anatoxicus</taxon>
    </lineage>
</organism>